<accession>K9VNN1</accession>
<feature type="modified residue" description="4-aspartylphosphate" evidence="1">
    <location>
        <position position="61"/>
    </location>
</feature>
<dbReference type="EMBL" id="CP003614">
    <property type="protein sequence ID" value="AFZ09072.1"/>
    <property type="molecule type" value="Genomic_DNA"/>
</dbReference>
<dbReference type="SUPFAM" id="SSF52172">
    <property type="entry name" value="CheY-like"/>
    <property type="match status" value="1"/>
</dbReference>
<dbReference type="InterPro" id="IPR029787">
    <property type="entry name" value="Nucleotide_cyclase"/>
</dbReference>
<gene>
    <name evidence="5" type="ORF">Osc7112_4794</name>
</gene>
<dbReference type="SMART" id="SM00267">
    <property type="entry name" value="GGDEF"/>
    <property type="match status" value="1"/>
</dbReference>
<dbReference type="GO" id="GO:0052621">
    <property type="term" value="F:diguanylate cyclase activity"/>
    <property type="evidence" value="ECO:0007669"/>
    <property type="project" value="TreeGrafter"/>
</dbReference>
<dbReference type="GO" id="GO:0005886">
    <property type="term" value="C:plasma membrane"/>
    <property type="evidence" value="ECO:0007669"/>
    <property type="project" value="TreeGrafter"/>
</dbReference>
<dbReference type="InterPro" id="IPR050469">
    <property type="entry name" value="Diguanylate_Cyclase"/>
</dbReference>
<evidence type="ECO:0000313" key="5">
    <source>
        <dbReference type="EMBL" id="AFZ09072.1"/>
    </source>
</evidence>
<reference evidence="5 6" key="1">
    <citation type="submission" date="2012-05" db="EMBL/GenBank/DDBJ databases">
        <title>Finished chromosome of genome of Oscillatoria sp. PCC 7112.</title>
        <authorList>
            <consortium name="US DOE Joint Genome Institute"/>
            <person name="Gugger M."/>
            <person name="Coursin T."/>
            <person name="Rippka R."/>
            <person name="Tandeau De Marsac N."/>
            <person name="Huntemann M."/>
            <person name="Wei C.-L."/>
            <person name="Han J."/>
            <person name="Detter J.C."/>
            <person name="Han C."/>
            <person name="Tapia R."/>
            <person name="Davenport K."/>
            <person name="Daligault H."/>
            <person name="Erkkila T."/>
            <person name="Gu W."/>
            <person name="Munk A.C.C."/>
            <person name="Teshima H."/>
            <person name="Xu Y."/>
            <person name="Chain P."/>
            <person name="Chen A."/>
            <person name="Krypides N."/>
            <person name="Mavromatis K."/>
            <person name="Markowitz V."/>
            <person name="Szeto E."/>
            <person name="Ivanova N."/>
            <person name="Mikhailova N."/>
            <person name="Ovchinnikova G."/>
            <person name="Pagani I."/>
            <person name="Pati A."/>
            <person name="Goodwin L."/>
            <person name="Peters L."/>
            <person name="Pitluck S."/>
            <person name="Woyke T."/>
            <person name="Kerfeld C."/>
        </authorList>
    </citation>
    <scope>NUCLEOTIDE SEQUENCE [LARGE SCALE GENOMIC DNA]</scope>
    <source>
        <strain evidence="5 6">PCC 7112</strain>
    </source>
</reference>
<dbReference type="GO" id="GO:0043709">
    <property type="term" value="P:cell adhesion involved in single-species biofilm formation"/>
    <property type="evidence" value="ECO:0007669"/>
    <property type="project" value="TreeGrafter"/>
</dbReference>
<dbReference type="GO" id="GO:1902201">
    <property type="term" value="P:negative regulation of bacterial-type flagellum-dependent cell motility"/>
    <property type="evidence" value="ECO:0007669"/>
    <property type="project" value="TreeGrafter"/>
</dbReference>
<dbReference type="HOGENOM" id="CLU_000445_11_28_3"/>
<keyword evidence="2" id="KW-0175">Coiled coil</keyword>
<dbReference type="OrthoDB" id="453368at2"/>
<dbReference type="PANTHER" id="PTHR45138:SF9">
    <property type="entry name" value="DIGUANYLATE CYCLASE DGCM-RELATED"/>
    <property type="match status" value="1"/>
</dbReference>
<dbReference type="Proteomes" id="UP000010478">
    <property type="component" value="Chromosome"/>
</dbReference>
<evidence type="ECO:0000259" key="4">
    <source>
        <dbReference type="PROSITE" id="PS50887"/>
    </source>
</evidence>
<keyword evidence="1" id="KW-0597">Phosphoprotein</keyword>
<organism evidence="5 6">
    <name type="scientific">Phormidium nigroviride PCC 7112</name>
    <dbReference type="NCBI Taxonomy" id="179408"/>
    <lineage>
        <taxon>Bacteria</taxon>
        <taxon>Bacillati</taxon>
        <taxon>Cyanobacteriota</taxon>
        <taxon>Cyanophyceae</taxon>
        <taxon>Oscillatoriophycideae</taxon>
        <taxon>Oscillatoriales</taxon>
        <taxon>Oscillatoriaceae</taxon>
        <taxon>Phormidium</taxon>
    </lineage>
</organism>
<dbReference type="KEGG" id="oni:Osc7112_4794"/>
<keyword evidence="6" id="KW-1185">Reference proteome</keyword>
<dbReference type="GO" id="GO:0000160">
    <property type="term" value="P:phosphorelay signal transduction system"/>
    <property type="evidence" value="ECO:0007669"/>
    <property type="project" value="InterPro"/>
</dbReference>
<name>K9VNN1_9CYAN</name>
<dbReference type="InterPro" id="IPR043128">
    <property type="entry name" value="Rev_trsase/Diguanyl_cyclase"/>
</dbReference>
<dbReference type="eggNOG" id="COG3706">
    <property type="taxonomic scope" value="Bacteria"/>
</dbReference>
<dbReference type="CDD" id="cd19920">
    <property type="entry name" value="REC_PA4781-like"/>
    <property type="match status" value="1"/>
</dbReference>
<feature type="coiled-coil region" evidence="2">
    <location>
        <begin position="127"/>
        <end position="157"/>
    </location>
</feature>
<evidence type="ECO:0000259" key="3">
    <source>
        <dbReference type="PROSITE" id="PS50110"/>
    </source>
</evidence>
<dbReference type="Gene3D" id="3.30.70.270">
    <property type="match status" value="1"/>
</dbReference>
<evidence type="ECO:0000256" key="1">
    <source>
        <dbReference type="PROSITE-ProRule" id="PRU00169"/>
    </source>
</evidence>
<dbReference type="CDD" id="cd01949">
    <property type="entry name" value="GGDEF"/>
    <property type="match status" value="1"/>
</dbReference>
<dbReference type="PROSITE" id="PS50110">
    <property type="entry name" value="RESPONSE_REGULATORY"/>
    <property type="match status" value="1"/>
</dbReference>
<dbReference type="STRING" id="179408.Osc7112_4794"/>
<dbReference type="InterPro" id="IPR011006">
    <property type="entry name" value="CheY-like_superfamily"/>
</dbReference>
<feature type="domain" description="GGDEF" evidence="4">
    <location>
        <begin position="192"/>
        <end position="324"/>
    </location>
</feature>
<dbReference type="InterPro" id="IPR000160">
    <property type="entry name" value="GGDEF_dom"/>
</dbReference>
<dbReference type="RefSeq" id="WP_015178306.1">
    <property type="nucleotide sequence ID" value="NC_019729.1"/>
</dbReference>
<dbReference type="PROSITE" id="PS50887">
    <property type="entry name" value="GGDEF"/>
    <property type="match status" value="1"/>
</dbReference>
<evidence type="ECO:0000256" key="2">
    <source>
        <dbReference type="SAM" id="Coils"/>
    </source>
</evidence>
<proteinExistence type="predicted"/>
<dbReference type="SUPFAM" id="SSF55073">
    <property type="entry name" value="Nucleotide cyclase"/>
    <property type="match status" value="1"/>
</dbReference>
<dbReference type="AlphaFoldDB" id="K9VNN1"/>
<dbReference type="SMART" id="SM00448">
    <property type="entry name" value="REC"/>
    <property type="match status" value="1"/>
</dbReference>
<feature type="domain" description="Response regulatory" evidence="3">
    <location>
        <begin position="12"/>
        <end position="128"/>
    </location>
</feature>
<sequence>MTALFKLAAHTNILIVDDTPDNLRLLAKILESQGYIVRKALNGRMALQGVHRDPPSLILLDINMPEMNGYEVCQKLKASEASAQIPVIFISALERLENKVRAFELGGVDYITKPFQEQEVLMRVKNQLLIQQQRQQLLEQNQRLEHEIQERLRAEAEVRQLSVTDELTGLYNRRGFFLLAEQQLKIARRTQTSYFILFADLDGLKNINDTLGHEMGDRVIVDAAQILKQTFREADIVARLGGDEFALFIPNFSGDSSTNFHARLQENIDRFNQQSERAYLSISLGVQFGDLNNEVLLEQLLAKADKLMYEHKHTKRCLNPQPFF</sequence>
<dbReference type="Pfam" id="PF00072">
    <property type="entry name" value="Response_reg"/>
    <property type="match status" value="1"/>
</dbReference>
<dbReference type="Gene3D" id="3.40.50.2300">
    <property type="match status" value="1"/>
</dbReference>
<dbReference type="FunFam" id="3.30.70.270:FF:000001">
    <property type="entry name" value="Diguanylate cyclase domain protein"/>
    <property type="match status" value="1"/>
</dbReference>
<dbReference type="InterPro" id="IPR001789">
    <property type="entry name" value="Sig_transdc_resp-reg_receiver"/>
</dbReference>
<dbReference type="Pfam" id="PF00990">
    <property type="entry name" value="GGDEF"/>
    <property type="match status" value="1"/>
</dbReference>
<protein>
    <submittedName>
        <fullName evidence="5">Response regulator receiver modulated diguanylate cyclase</fullName>
    </submittedName>
</protein>
<evidence type="ECO:0000313" key="6">
    <source>
        <dbReference type="Proteomes" id="UP000010478"/>
    </source>
</evidence>
<dbReference type="NCBIfam" id="TIGR00254">
    <property type="entry name" value="GGDEF"/>
    <property type="match status" value="1"/>
</dbReference>
<dbReference type="PANTHER" id="PTHR45138">
    <property type="entry name" value="REGULATORY COMPONENTS OF SENSORY TRANSDUCTION SYSTEM"/>
    <property type="match status" value="1"/>
</dbReference>